<dbReference type="Pfam" id="PF21022">
    <property type="entry name" value="Rap-GAP_dimer"/>
    <property type="match status" value="1"/>
</dbReference>
<dbReference type="PANTHER" id="PTHR15711">
    <property type="entry name" value="RAP GTPASE-ACTIVATING PROTEIN"/>
    <property type="match status" value="1"/>
</dbReference>
<dbReference type="GO" id="GO:0005737">
    <property type="term" value="C:cytoplasm"/>
    <property type="evidence" value="ECO:0007669"/>
    <property type="project" value="TreeGrafter"/>
</dbReference>
<gene>
    <name evidence="4" type="ORF">APICC_06914</name>
</gene>
<dbReference type="GO" id="GO:0051056">
    <property type="term" value="P:regulation of small GTPase mediated signal transduction"/>
    <property type="evidence" value="ECO:0007669"/>
    <property type="project" value="InterPro"/>
</dbReference>
<feature type="region of interest" description="Disordered" evidence="2">
    <location>
        <begin position="126"/>
        <end position="153"/>
    </location>
</feature>
<evidence type="ECO:0000313" key="4">
    <source>
        <dbReference type="EMBL" id="PBC27543.1"/>
    </source>
</evidence>
<organism evidence="4 5">
    <name type="scientific">Apis cerana cerana</name>
    <name type="common">Oriental honeybee</name>
    <dbReference type="NCBI Taxonomy" id="94128"/>
    <lineage>
        <taxon>Eukaryota</taxon>
        <taxon>Metazoa</taxon>
        <taxon>Ecdysozoa</taxon>
        <taxon>Arthropoda</taxon>
        <taxon>Hexapoda</taxon>
        <taxon>Insecta</taxon>
        <taxon>Pterygota</taxon>
        <taxon>Neoptera</taxon>
        <taxon>Endopterygota</taxon>
        <taxon>Hymenoptera</taxon>
        <taxon>Apocrita</taxon>
        <taxon>Aculeata</taxon>
        <taxon>Apoidea</taxon>
        <taxon>Anthophila</taxon>
        <taxon>Apidae</taxon>
        <taxon>Apis</taxon>
    </lineage>
</organism>
<feature type="compositionally biased region" description="Polar residues" evidence="2">
    <location>
        <begin position="691"/>
        <end position="704"/>
    </location>
</feature>
<dbReference type="STRING" id="94128.A0A2A3E6Z8"/>
<dbReference type="Pfam" id="PF02145">
    <property type="entry name" value="Rap_GAP"/>
    <property type="match status" value="1"/>
</dbReference>
<proteinExistence type="predicted"/>
<dbReference type="Gene3D" id="3.40.50.11210">
    <property type="entry name" value="Rap/Ran-GAP"/>
    <property type="match status" value="1"/>
</dbReference>
<dbReference type="SUPFAM" id="SSF111347">
    <property type="entry name" value="Rap/Ran-GAP"/>
    <property type="match status" value="1"/>
</dbReference>
<protein>
    <submittedName>
        <fullName evidence="4">Rap1 GTPase-activating protein</fullName>
    </submittedName>
</protein>
<feature type="domain" description="Rap-GAP" evidence="3">
    <location>
        <begin position="342"/>
        <end position="558"/>
    </location>
</feature>
<feature type="compositionally biased region" description="Basic and acidic residues" evidence="2">
    <location>
        <begin position="84"/>
        <end position="97"/>
    </location>
</feature>
<feature type="region of interest" description="Disordered" evidence="2">
    <location>
        <begin position="84"/>
        <end position="105"/>
    </location>
</feature>
<evidence type="ECO:0000256" key="2">
    <source>
        <dbReference type="SAM" id="MobiDB-lite"/>
    </source>
</evidence>
<dbReference type="InterPro" id="IPR035974">
    <property type="entry name" value="Rap/Ran-GAP_sf"/>
</dbReference>
<evidence type="ECO:0000313" key="5">
    <source>
        <dbReference type="Proteomes" id="UP000242457"/>
    </source>
</evidence>
<name>A0A2A3E6Z8_APICC</name>
<keyword evidence="5" id="KW-1185">Reference proteome</keyword>
<reference evidence="4 5" key="1">
    <citation type="submission" date="2014-07" db="EMBL/GenBank/DDBJ databases">
        <title>Genomic and transcriptomic analysis on Apis cerana provide comprehensive insights into honey bee biology.</title>
        <authorList>
            <person name="Diao Q."/>
            <person name="Sun L."/>
            <person name="Zheng H."/>
            <person name="Zheng H."/>
            <person name="Xu S."/>
            <person name="Wang S."/>
            <person name="Zeng Z."/>
            <person name="Hu F."/>
            <person name="Su S."/>
            <person name="Wu J."/>
        </authorList>
    </citation>
    <scope>NUCLEOTIDE SEQUENCE [LARGE SCALE GENOMIC DNA]</scope>
    <source>
        <tissue evidence="4">Pupae without intestine</tissue>
    </source>
</reference>
<feature type="compositionally biased region" description="Polar residues" evidence="2">
    <location>
        <begin position="133"/>
        <end position="142"/>
    </location>
</feature>
<dbReference type="AlphaFoldDB" id="A0A2A3E6Z8"/>
<dbReference type="Gene3D" id="6.10.140.210">
    <property type="match status" value="1"/>
</dbReference>
<dbReference type="OrthoDB" id="2499658at2759"/>
<keyword evidence="1" id="KW-0343">GTPase activation</keyword>
<dbReference type="InterPro" id="IPR000331">
    <property type="entry name" value="Rap/Ran_GAP_dom"/>
</dbReference>
<feature type="compositionally biased region" description="Basic and acidic residues" evidence="2">
    <location>
        <begin position="736"/>
        <end position="750"/>
    </location>
</feature>
<sequence>MSVVHDDNFIPGTPCACPTNQLPNPLFFVLSHSKNSYTIDESQSWNQIKFQFVTSLREKRKERKKKQVEKFVAMLKNNRAAEFHRNETKNSGKRVCEPNENFPPLASEKRMKSLSKLVRFTHDTPREDRAASSPGNQNNHTPTPSPSPVGDAPVGRALMEAALQQATSGSQPPLVVTPPGYWVDGTDHRHALDSAGRALLPAQPAWQPRIDQDDTAKCYRRFFVGRVTQENSMLSQIVRKRKLPYAHRLLSCPKITLSEHVNLVGRDGENGPVLVSVKAETVAGQEHWRVLLRLRAGSTHELVPAANLGPNPSPAKMVKAINESLNVSTLMPVVCSGAGTLIARYDEHALVSRFKFGVLHQRAGQVTEEQLFGNRQITPAFQEFLDLLGQKIDLRDHKGYRGGLDTRHGQTGDSAVYEVFRGREVLFHVASLLPYSPGDSQQLQRKRHIGNDIVAIIFQEEPTPFSPDMIASHFLHAFIVVQVVDPCTPNTRYKVSVTARNDVPLFGPALPTPAVFLRGIEFKEFLLTKLVNAENAAYKAEKFSKLELRTRSALLESLTEELQAKTAEFLGGAIGFGGSGLTFGGNCPVSPTGNDASGSGSGGSGSRFIDTVRKALISRVRNASTESVPQQLSKKGQSESSPPSNRQSTTKINSKRSVEPSSPLGSPDLTLRRDSERGSPSLGSQDSSLSNTDNQDSSLATLQQDEVDRRESTASICASNDNTVVDKISSVQRLTHENLRKQERSEKTETTQRVISESDDSSLNSELELDQVVYPDSDTGLESMSSAETHDTTRCTTKDGILETENLRMEVTRLKCDKLDLLRQNVTCQRDIKRLREKELQLQSDLAAASKEILRLRAMLKECSTSIPLDNNNQQTSTLGAVVENSINKLDILFRNRFLKRNFSEAVCKEFETCNSNALRYVLTLWLNFFSRRKLISNSQYNYK</sequence>
<feature type="region of interest" description="Disordered" evidence="2">
    <location>
        <begin position="736"/>
        <end position="762"/>
    </location>
</feature>
<evidence type="ECO:0000256" key="1">
    <source>
        <dbReference type="ARBA" id="ARBA00022468"/>
    </source>
</evidence>
<feature type="compositionally biased region" description="Polar residues" evidence="2">
    <location>
        <begin position="621"/>
        <end position="652"/>
    </location>
</feature>
<dbReference type="PANTHER" id="PTHR15711:SF32">
    <property type="entry name" value="RAP GTPASE ACTIVATING PROTEIN 1, ISOFORM H"/>
    <property type="match status" value="1"/>
</dbReference>
<accession>A0A2A3E6Z8</accession>
<dbReference type="PROSITE" id="PS50085">
    <property type="entry name" value="RAPGAP"/>
    <property type="match status" value="1"/>
</dbReference>
<feature type="compositionally biased region" description="Low complexity" evidence="2">
    <location>
        <begin position="678"/>
        <end position="690"/>
    </location>
</feature>
<dbReference type="InterPro" id="IPR050989">
    <property type="entry name" value="Rap1_Ran_GAP"/>
</dbReference>
<feature type="region of interest" description="Disordered" evidence="2">
    <location>
        <begin position="621"/>
        <end position="715"/>
    </location>
</feature>
<dbReference type="GO" id="GO:0005096">
    <property type="term" value="F:GTPase activator activity"/>
    <property type="evidence" value="ECO:0007669"/>
    <property type="project" value="UniProtKB-KW"/>
</dbReference>
<dbReference type="EMBL" id="KZ288347">
    <property type="protein sequence ID" value="PBC27543.1"/>
    <property type="molecule type" value="Genomic_DNA"/>
</dbReference>
<dbReference type="Proteomes" id="UP000242457">
    <property type="component" value="Unassembled WGS sequence"/>
</dbReference>
<evidence type="ECO:0000259" key="3">
    <source>
        <dbReference type="PROSITE" id="PS50085"/>
    </source>
</evidence>